<dbReference type="SUPFAM" id="SSF161098">
    <property type="entry name" value="MetI-like"/>
    <property type="match status" value="1"/>
</dbReference>
<evidence type="ECO:0000313" key="10">
    <source>
        <dbReference type="Proteomes" id="UP000294739"/>
    </source>
</evidence>
<evidence type="ECO:0000313" key="9">
    <source>
        <dbReference type="EMBL" id="TDE00218.1"/>
    </source>
</evidence>
<comment type="caution">
    <text evidence="9">The sequence shown here is derived from an EMBL/GenBank/DDBJ whole genome shotgun (WGS) entry which is preliminary data.</text>
</comment>
<protein>
    <submittedName>
        <fullName evidence="9">Carbohydrate ABC transporter permease</fullName>
    </submittedName>
</protein>
<dbReference type="PANTHER" id="PTHR43744:SF12">
    <property type="entry name" value="ABC TRANSPORTER PERMEASE PROTEIN MG189-RELATED"/>
    <property type="match status" value="1"/>
</dbReference>
<feature type="transmembrane region" description="Helical" evidence="7">
    <location>
        <begin position="123"/>
        <end position="147"/>
    </location>
</feature>
<evidence type="ECO:0000256" key="7">
    <source>
        <dbReference type="RuleBase" id="RU363032"/>
    </source>
</evidence>
<dbReference type="InterPro" id="IPR000515">
    <property type="entry name" value="MetI-like"/>
</dbReference>
<evidence type="ECO:0000256" key="3">
    <source>
        <dbReference type="ARBA" id="ARBA00022475"/>
    </source>
</evidence>
<dbReference type="InParanoid" id="A0A4V2Z0A7"/>
<feature type="transmembrane region" description="Helical" evidence="7">
    <location>
        <begin position="159"/>
        <end position="182"/>
    </location>
</feature>
<keyword evidence="10" id="KW-1185">Reference proteome</keyword>
<evidence type="ECO:0000256" key="1">
    <source>
        <dbReference type="ARBA" id="ARBA00004651"/>
    </source>
</evidence>
<dbReference type="GO" id="GO:0005886">
    <property type="term" value="C:plasma membrane"/>
    <property type="evidence" value="ECO:0007669"/>
    <property type="project" value="UniProtKB-SubCell"/>
</dbReference>
<dbReference type="Pfam" id="PF00528">
    <property type="entry name" value="BPD_transp_1"/>
    <property type="match status" value="1"/>
</dbReference>
<feature type="transmembrane region" description="Helical" evidence="7">
    <location>
        <begin position="203"/>
        <end position="228"/>
    </location>
</feature>
<evidence type="ECO:0000259" key="8">
    <source>
        <dbReference type="PROSITE" id="PS50928"/>
    </source>
</evidence>
<dbReference type="OrthoDB" id="61122at2"/>
<name>A0A4V2Z0A7_9ACTN</name>
<gene>
    <name evidence="9" type="ORF">E1269_26255</name>
</gene>
<feature type="transmembrane region" description="Helical" evidence="7">
    <location>
        <begin position="84"/>
        <end position="111"/>
    </location>
</feature>
<dbReference type="AlphaFoldDB" id="A0A4V2Z0A7"/>
<reference evidence="9 10" key="1">
    <citation type="submission" date="2019-03" db="EMBL/GenBank/DDBJ databases">
        <title>Draft genome sequences of novel Actinobacteria.</title>
        <authorList>
            <person name="Sahin N."/>
            <person name="Ay H."/>
            <person name="Saygin H."/>
        </authorList>
    </citation>
    <scope>NUCLEOTIDE SEQUENCE [LARGE SCALE GENOMIC DNA]</scope>
    <source>
        <strain evidence="9 10">5K138</strain>
    </source>
</reference>
<keyword evidence="2 7" id="KW-0813">Transport</keyword>
<dbReference type="PANTHER" id="PTHR43744">
    <property type="entry name" value="ABC TRANSPORTER PERMEASE PROTEIN MG189-RELATED-RELATED"/>
    <property type="match status" value="1"/>
</dbReference>
<dbReference type="CDD" id="cd06261">
    <property type="entry name" value="TM_PBP2"/>
    <property type="match status" value="1"/>
</dbReference>
<evidence type="ECO:0000256" key="4">
    <source>
        <dbReference type="ARBA" id="ARBA00022692"/>
    </source>
</evidence>
<proteinExistence type="inferred from homology"/>
<feature type="transmembrane region" description="Helical" evidence="7">
    <location>
        <begin position="261"/>
        <end position="282"/>
    </location>
</feature>
<comment type="subcellular location">
    <subcellularLocation>
        <location evidence="1 7">Cell membrane</location>
        <topology evidence="1 7">Multi-pass membrane protein</topology>
    </subcellularLocation>
</comment>
<evidence type="ECO:0000256" key="6">
    <source>
        <dbReference type="ARBA" id="ARBA00023136"/>
    </source>
</evidence>
<dbReference type="EMBL" id="SMKZ01000053">
    <property type="protein sequence ID" value="TDE00218.1"/>
    <property type="molecule type" value="Genomic_DNA"/>
</dbReference>
<evidence type="ECO:0000256" key="2">
    <source>
        <dbReference type="ARBA" id="ARBA00022448"/>
    </source>
</evidence>
<keyword evidence="6 7" id="KW-0472">Membrane</keyword>
<comment type="similarity">
    <text evidence="7">Belongs to the binding-protein-dependent transport system permease family.</text>
</comment>
<keyword evidence="4 7" id="KW-0812">Transmembrane</keyword>
<dbReference type="InterPro" id="IPR035906">
    <property type="entry name" value="MetI-like_sf"/>
</dbReference>
<evidence type="ECO:0000256" key="5">
    <source>
        <dbReference type="ARBA" id="ARBA00022989"/>
    </source>
</evidence>
<organism evidence="9 10">
    <name type="scientific">Jiangella asiatica</name>
    <dbReference type="NCBI Taxonomy" id="2530372"/>
    <lineage>
        <taxon>Bacteria</taxon>
        <taxon>Bacillati</taxon>
        <taxon>Actinomycetota</taxon>
        <taxon>Actinomycetes</taxon>
        <taxon>Jiangellales</taxon>
        <taxon>Jiangellaceae</taxon>
        <taxon>Jiangella</taxon>
    </lineage>
</organism>
<dbReference type="GO" id="GO:0055085">
    <property type="term" value="P:transmembrane transport"/>
    <property type="evidence" value="ECO:0007669"/>
    <property type="project" value="InterPro"/>
</dbReference>
<sequence>MVTAGTRLPIDVRTAGKRPGVARISHGVIVALLVIGGLVCLAPFFWLLRSSFMDEAQIFATPPMWIPDPFTIENYVDGLRSQPFFGYFLNTMTLELIVVPGILFTCSLAAFAFGRLRWRGRDVVFGVLMSGLMLPYAATLVPTFIGWERLGLIDTYVPLTLPAWFAGAGGGMASVFLLRQFFRTIPRDLDEAAYLDGASPMRVYLQIIVPLSKPALLVVGVFTFFAVWNDFLNPLVYISDGAKFTLALGLAAFKGTFSSEWGYLMAASTVVTLPVTVLFFVAQRQLLAGIALTGLKD</sequence>
<dbReference type="PROSITE" id="PS50928">
    <property type="entry name" value="ABC_TM1"/>
    <property type="match status" value="1"/>
</dbReference>
<keyword evidence="3" id="KW-1003">Cell membrane</keyword>
<accession>A0A4V2Z0A7</accession>
<dbReference type="Proteomes" id="UP000294739">
    <property type="component" value="Unassembled WGS sequence"/>
</dbReference>
<keyword evidence="5 7" id="KW-1133">Transmembrane helix</keyword>
<feature type="transmembrane region" description="Helical" evidence="7">
    <location>
        <begin position="27"/>
        <end position="48"/>
    </location>
</feature>
<dbReference type="Gene3D" id="1.10.3720.10">
    <property type="entry name" value="MetI-like"/>
    <property type="match status" value="1"/>
</dbReference>
<feature type="domain" description="ABC transmembrane type-1" evidence="8">
    <location>
        <begin position="88"/>
        <end position="282"/>
    </location>
</feature>